<comment type="caution">
    <text evidence="1">The sequence shown here is derived from an EMBL/GenBank/DDBJ whole genome shotgun (WGS) entry which is preliminary data.</text>
</comment>
<dbReference type="Gene3D" id="1.10.260.40">
    <property type="entry name" value="lambda repressor-like DNA-binding domains"/>
    <property type="match status" value="1"/>
</dbReference>
<sequence>MPAAFWNHPDLRQAIDARDIGAVIRSYRTHPHHLEPIRQATAAAWIGLSPTRLSRIENGEPVNDLTKLVRWAHILRIPHHLLWFRMPDARPEESASGTRAVEPRKPAQDTIMLPVLINGTPVLLPLDRRVLLEAELDLPVPPDGDAMSPLSRRSMLTHGIAVTALPSTGFDETHRVADAVVDANRRPDGDVVEHLNRRIDTAMAQDRVAGARETMPTVLGIMNTIEVGARDVTPSARRELLAVGARGAELCGWLYRELHQPAAGYGWLDRGMEWAQEAGDTAMQGYLLLKKSQMAYDDRDASRVATLASAAADGPYALPAKVRAEVLQQQALGMAMTGEPLHAVERTLDQAEKVFDQSADEHRQDALGVYFTTHTLRLRHANCLAEAGSPTRASDLYARILADTRLPKRNAALHRARWALTLARSGEPDEAATLALEAVHAAKATASRRTLRTIGEVATALKPWKARTAVRDLGNALRD</sequence>
<dbReference type="SUPFAM" id="SSF47413">
    <property type="entry name" value="lambda repressor-like DNA-binding domains"/>
    <property type="match status" value="1"/>
</dbReference>
<dbReference type="InterPro" id="IPR010982">
    <property type="entry name" value="Lambda_DNA-bd_dom_sf"/>
</dbReference>
<keyword evidence="2" id="KW-1185">Reference proteome</keyword>
<dbReference type="RefSeq" id="WP_310306414.1">
    <property type="nucleotide sequence ID" value="NZ_BAAAXB010000001.1"/>
</dbReference>
<proteinExistence type="predicted"/>
<dbReference type="Proteomes" id="UP001268819">
    <property type="component" value="Unassembled WGS sequence"/>
</dbReference>
<accession>A0ABU1PSF4</accession>
<name>A0ABU1PSF4_9PSEU</name>
<evidence type="ECO:0000313" key="1">
    <source>
        <dbReference type="EMBL" id="MDR6593581.1"/>
    </source>
</evidence>
<gene>
    <name evidence="1" type="ORF">J2S66_001965</name>
</gene>
<dbReference type="CDD" id="cd00093">
    <property type="entry name" value="HTH_XRE"/>
    <property type="match status" value="1"/>
</dbReference>
<dbReference type="EMBL" id="JAVDSG010000001">
    <property type="protein sequence ID" value="MDR6593581.1"/>
    <property type="molecule type" value="Genomic_DNA"/>
</dbReference>
<reference evidence="1 2" key="1">
    <citation type="submission" date="2023-07" db="EMBL/GenBank/DDBJ databases">
        <title>Sequencing the genomes of 1000 actinobacteria strains.</title>
        <authorList>
            <person name="Klenk H.-P."/>
        </authorList>
    </citation>
    <scope>NUCLEOTIDE SEQUENCE [LARGE SCALE GENOMIC DNA]</scope>
    <source>
        <strain evidence="1 2">DSM 43749</strain>
    </source>
</reference>
<evidence type="ECO:0000313" key="2">
    <source>
        <dbReference type="Proteomes" id="UP001268819"/>
    </source>
</evidence>
<protein>
    <submittedName>
        <fullName evidence="1">Transcriptional regulator with XRE-family HTH domain</fullName>
    </submittedName>
</protein>
<organism evidence="1 2">
    <name type="scientific">Saccharothrix longispora</name>
    <dbReference type="NCBI Taxonomy" id="33920"/>
    <lineage>
        <taxon>Bacteria</taxon>
        <taxon>Bacillati</taxon>
        <taxon>Actinomycetota</taxon>
        <taxon>Actinomycetes</taxon>
        <taxon>Pseudonocardiales</taxon>
        <taxon>Pseudonocardiaceae</taxon>
        <taxon>Saccharothrix</taxon>
    </lineage>
</organism>
<dbReference type="InterPro" id="IPR001387">
    <property type="entry name" value="Cro/C1-type_HTH"/>
</dbReference>